<dbReference type="Proteomes" id="UP001548832">
    <property type="component" value="Unassembled WGS sequence"/>
</dbReference>
<dbReference type="EMBL" id="JBEWSZ010000001">
    <property type="protein sequence ID" value="MET2826467.1"/>
    <property type="molecule type" value="Genomic_DNA"/>
</dbReference>
<proteinExistence type="predicted"/>
<sequence length="130" mass="13407">MTIDIGDTVFSGTGRFCCAGLAIMLLAISGCSSTSMEASTPVAGVEGPKDTATFPNLNIPPKVAAPQFTDAEKTAKLAQLKADERAQAAKKSGVKPTNPAELTALAKQHGGDTLKQIEGKCDLTLDPTCK</sequence>
<organism evidence="1 2">
    <name type="scientific">Mesorhizobium shangrilense</name>
    <dbReference type="NCBI Taxonomy" id="460060"/>
    <lineage>
        <taxon>Bacteria</taxon>
        <taxon>Pseudomonadati</taxon>
        <taxon>Pseudomonadota</taxon>
        <taxon>Alphaproteobacteria</taxon>
        <taxon>Hyphomicrobiales</taxon>
        <taxon>Phyllobacteriaceae</taxon>
        <taxon>Mesorhizobium</taxon>
    </lineage>
</organism>
<keyword evidence="2" id="KW-1185">Reference proteome</keyword>
<gene>
    <name evidence="1" type="ORF">ABVQ20_05720</name>
</gene>
<dbReference type="RefSeq" id="WP_354458575.1">
    <property type="nucleotide sequence ID" value="NZ_JBEWSZ010000001.1"/>
</dbReference>
<evidence type="ECO:0000313" key="1">
    <source>
        <dbReference type="EMBL" id="MET2826467.1"/>
    </source>
</evidence>
<name>A0ABV2D8V2_9HYPH</name>
<accession>A0ABV2D8V2</accession>
<evidence type="ECO:0000313" key="2">
    <source>
        <dbReference type="Proteomes" id="UP001548832"/>
    </source>
</evidence>
<evidence type="ECO:0008006" key="3">
    <source>
        <dbReference type="Google" id="ProtNLM"/>
    </source>
</evidence>
<comment type="caution">
    <text evidence="1">The sequence shown here is derived from an EMBL/GenBank/DDBJ whole genome shotgun (WGS) entry which is preliminary data.</text>
</comment>
<reference evidence="1 2" key="1">
    <citation type="submission" date="2024-06" db="EMBL/GenBank/DDBJ databases">
        <authorList>
            <person name="Kim D.-U."/>
        </authorList>
    </citation>
    <scope>NUCLEOTIDE SEQUENCE [LARGE SCALE GENOMIC DNA]</scope>
    <source>
        <strain evidence="1 2">KACC15460</strain>
    </source>
</reference>
<protein>
    <recommendedName>
        <fullName evidence="3">DUF3035 domain-containing protein</fullName>
    </recommendedName>
</protein>